<dbReference type="EMBL" id="CP018082">
    <property type="protein sequence ID" value="APE34890.1"/>
    <property type="molecule type" value="Genomic_DNA"/>
</dbReference>
<evidence type="ECO:0000313" key="1">
    <source>
        <dbReference type="EMBL" id="APE34890.1"/>
    </source>
</evidence>
<gene>
    <name evidence="1" type="ORF">BOX37_14095</name>
</gene>
<reference evidence="1" key="1">
    <citation type="submission" date="2016-11" db="EMBL/GenBank/DDBJ databases">
        <authorList>
            <person name="Jaros S."/>
            <person name="Januszkiewicz K."/>
            <person name="Wedrychowicz H."/>
        </authorList>
    </citation>
    <scope>NUCLEOTIDE SEQUENCE [LARGE SCALE GENOMIC DNA]</scope>
    <source>
        <strain evidence="1">Y48</strain>
    </source>
</reference>
<dbReference type="KEGG" id="nsl:BOX37_14095"/>
<name>A0A1J0VSA1_9NOCA</name>
<dbReference type="OrthoDB" id="4560574at2"/>
<keyword evidence="2" id="KW-1185">Reference proteome</keyword>
<dbReference type="AlphaFoldDB" id="A0A1J0VSA1"/>
<organism evidence="1 2">
    <name type="scientific">Nocardia mangyaensis</name>
    <dbReference type="NCBI Taxonomy" id="2213200"/>
    <lineage>
        <taxon>Bacteria</taxon>
        <taxon>Bacillati</taxon>
        <taxon>Actinomycetota</taxon>
        <taxon>Actinomycetes</taxon>
        <taxon>Mycobacteriales</taxon>
        <taxon>Nocardiaceae</taxon>
        <taxon>Nocardia</taxon>
    </lineage>
</organism>
<evidence type="ECO:0000313" key="2">
    <source>
        <dbReference type="Proteomes" id="UP000183810"/>
    </source>
</evidence>
<dbReference type="Proteomes" id="UP000183810">
    <property type="component" value="Chromosome"/>
</dbReference>
<proteinExistence type="predicted"/>
<sequence>MEISGTARGFAADPCGRVGIAEVVRSYGIDKVRTRIEQLRGAGMHYAAAAIERELLDARLIEPPEPSVRRTRCERQQAALVHR</sequence>
<dbReference type="RefSeq" id="WP_071928074.1">
    <property type="nucleotide sequence ID" value="NZ_CP018082.1"/>
</dbReference>
<protein>
    <submittedName>
        <fullName evidence="1">Uncharacterized protein</fullName>
    </submittedName>
</protein>
<accession>A0A1J0VSA1</accession>